<dbReference type="PROSITE" id="PS01032">
    <property type="entry name" value="PPM_1"/>
    <property type="match status" value="1"/>
</dbReference>
<evidence type="ECO:0000256" key="5">
    <source>
        <dbReference type="ARBA" id="ARBA00022723"/>
    </source>
</evidence>
<protein>
    <recommendedName>
        <fullName evidence="4">protein-serine/threonine phosphatase</fullName>
        <ecNumber evidence="4">3.1.3.16</ecNumber>
    </recommendedName>
</protein>
<dbReference type="InterPro" id="IPR001932">
    <property type="entry name" value="PPM-type_phosphatase-like_dom"/>
</dbReference>
<evidence type="ECO:0000313" key="15">
    <source>
        <dbReference type="Proteomes" id="UP000823388"/>
    </source>
</evidence>
<dbReference type="FunFam" id="3.60.40.10:FF:000291">
    <property type="entry name" value="Protein phosphatase 2C 50"/>
    <property type="match status" value="1"/>
</dbReference>
<dbReference type="InterPro" id="IPR036457">
    <property type="entry name" value="PPM-type-like_dom_sf"/>
</dbReference>
<gene>
    <name evidence="14" type="ORF">PVAP13_5KG476707</name>
</gene>
<feature type="domain" description="PPM-type phosphatase" evidence="13">
    <location>
        <begin position="45"/>
        <end position="371"/>
    </location>
</feature>
<organism evidence="14 15">
    <name type="scientific">Panicum virgatum</name>
    <name type="common">Blackwell switchgrass</name>
    <dbReference type="NCBI Taxonomy" id="38727"/>
    <lineage>
        <taxon>Eukaryota</taxon>
        <taxon>Viridiplantae</taxon>
        <taxon>Streptophyta</taxon>
        <taxon>Embryophyta</taxon>
        <taxon>Tracheophyta</taxon>
        <taxon>Spermatophyta</taxon>
        <taxon>Magnoliopsida</taxon>
        <taxon>Liliopsida</taxon>
        <taxon>Poales</taxon>
        <taxon>Poaceae</taxon>
        <taxon>PACMAD clade</taxon>
        <taxon>Panicoideae</taxon>
        <taxon>Panicodae</taxon>
        <taxon>Paniceae</taxon>
        <taxon>Panicinae</taxon>
        <taxon>Panicum</taxon>
        <taxon>Panicum sect. Hiantes</taxon>
    </lineage>
</organism>
<evidence type="ECO:0000256" key="8">
    <source>
        <dbReference type="ARBA" id="ARBA00022912"/>
    </source>
</evidence>
<dbReference type="EMBL" id="CM029045">
    <property type="protein sequence ID" value="KAG2600232.1"/>
    <property type="molecule type" value="Genomic_DNA"/>
</dbReference>
<proteinExistence type="inferred from homology"/>
<dbReference type="Pfam" id="PF00481">
    <property type="entry name" value="PP2C"/>
    <property type="match status" value="1"/>
</dbReference>
<evidence type="ECO:0000259" key="13">
    <source>
        <dbReference type="PROSITE" id="PS51746"/>
    </source>
</evidence>
<name>A0A8T0SL82_PANVG</name>
<dbReference type="EC" id="3.1.3.16" evidence="4"/>
<keyword evidence="15" id="KW-1185">Reference proteome</keyword>
<evidence type="ECO:0000256" key="1">
    <source>
        <dbReference type="ARBA" id="ARBA00001936"/>
    </source>
</evidence>
<evidence type="ECO:0000256" key="12">
    <source>
        <dbReference type="RuleBase" id="RU003465"/>
    </source>
</evidence>
<dbReference type="SUPFAM" id="SSF81606">
    <property type="entry name" value="PP2C-like"/>
    <property type="match status" value="1"/>
</dbReference>
<dbReference type="Gene3D" id="3.60.40.10">
    <property type="entry name" value="PPM-type phosphatase domain"/>
    <property type="match status" value="1"/>
</dbReference>
<comment type="catalytic activity">
    <reaction evidence="10">
        <text>O-phospho-L-seryl-[protein] + H2O = L-seryl-[protein] + phosphate</text>
        <dbReference type="Rhea" id="RHEA:20629"/>
        <dbReference type="Rhea" id="RHEA-COMP:9863"/>
        <dbReference type="Rhea" id="RHEA-COMP:11604"/>
        <dbReference type="ChEBI" id="CHEBI:15377"/>
        <dbReference type="ChEBI" id="CHEBI:29999"/>
        <dbReference type="ChEBI" id="CHEBI:43474"/>
        <dbReference type="ChEBI" id="CHEBI:83421"/>
        <dbReference type="EC" id="3.1.3.16"/>
    </reaction>
</comment>
<evidence type="ECO:0000256" key="4">
    <source>
        <dbReference type="ARBA" id="ARBA00013081"/>
    </source>
</evidence>
<evidence type="ECO:0000256" key="2">
    <source>
        <dbReference type="ARBA" id="ARBA00001946"/>
    </source>
</evidence>
<comment type="caution">
    <text evidence="14">The sequence shown here is derived from an EMBL/GenBank/DDBJ whole genome shotgun (WGS) entry which is preliminary data.</text>
</comment>
<reference evidence="14" key="1">
    <citation type="submission" date="2020-05" db="EMBL/GenBank/DDBJ databases">
        <title>WGS assembly of Panicum virgatum.</title>
        <authorList>
            <person name="Lovell J.T."/>
            <person name="Jenkins J."/>
            <person name="Shu S."/>
            <person name="Juenger T.E."/>
            <person name="Schmutz J."/>
        </authorList>
    </citation>
    <scope>NUCLEOTIDE SEQUENCE</scope>
    <source>
        <strain evidence="14">AP13</strain>
    </source>
</reference>
<dbReference type="InterPro" id="IPR015655">
    <property type="entry name" value="PP2C"/>
</dbReference>
<evidence type="ECO:0000256" key="9">
    <source>
        <dbReference type="ARBA" id="ARBA00023211"/>
    </source>
</evidence>
<accession>A0A8T0SL82</accession>
<comment type="cofactor">
    <cofactor evidence="2">
        <name>Mg(2+)</name>
        <dbReference type="ChEBI" id="CHEBI:18420"/>
    </cofactor>
</comment>
<evidence type="ECO:0000256" key="10">
    <source>
        <dbReference type="ARBA" id="ARBA00047761"/>
    </source>
</evidence>
<evidence type="ECO:0000256" key="6">
    <source>
        <dbReference type="ARBA" id="ARBA00022801"/>
    </source>
</evidence>
<dbReference type="GO" id="GO:0046872">
    <property type="term" value="F:metal ion binding"/>
    <property type="evidence" value="ECO:0007669"/>
    <property type="project" value="UniProtKB-KW"/>
</dbReference>
<evidence type="ECO:0000256" key="11">
    <source>
        <dbReference type="ARBA" id="ARBA00048336"/>
    </source>
</evidence>
<comment type="similarity">
    <text evidence="3 12">Belongs to the PP2C family.</text>
</comment>
<dbReference type="SMART" id="SM00332">
    <property type="entry name" value="PP2Cc"/>
    <property type="match status" value="1"/>
</dbReference>
<keyword evidence="5" id="KW-0479">Metal-binding</keyword>
<keyword evidence="7" id="KW-0460">Magnesium</keyword>
<dbReference type="InterPro" id="IPR000222">
    <property type="entry name" value="PP2C_BS"/>
</dbReference>
<dbReference type="GO" id="GO:0004722">
    <property type="term" value="F:protein serine/threonine phosphatase activity"/>
    <property type="evidence" value="ECO:0007669"/>
    <property type="project" value="UniProtKB-EC"/>
</dbReference>
<comment type="catalytic activity">
    <reaction evidence="11">
        <text>O-phospho-L-threonyl-[protein] + H2O = L-threonyl-[protein] + phosphate</text>
        <dbReference type="Rhea" id="RHEA:47004"/>
        <dbReference type="Rhea" id="RHEA-COMP:11060"/>
        <dbReference type="Rhea" id="RHEA-COMP:11605"/>
        <dbReference type="ChEBI" id="CHEBI:15377"/>
        <dbReference type="ChEBI" id="CHEBI:30013"/>
        <dbReference type="ChEBI" id="CHEBI:43474"/>
        <dbReference type="ChEBI" id="CHEBI:61977"/>
        <dbReference type="EC" id="3.1.3.16"/>
    </reaction>
</comment>
<evidence type="ECO:0000313" key="14">
    <source>
        <dbReference type="EMBL" id="KAG2600232.1"/>
    </source>
</evidence>
<dbReference type="AlphaFoldDB" id="A0A8T0SL82"/>
<evidence type="ECO:0000256" key="7">
    <source>
        <dbReference type="ARBA" id="ARBA00022842"/>
    </source>
</evidence>
<dbReference type="CDD" id="cd00143">
    <property type="entry name" value="PP2Cc"/>
    <property type="match status" value="1"/>
</dbReference>
<keyword evidence="8 12" id="KW-0904">Protein phosphatase</keyword>
<sequence length="385" mass="40515">MATPRVLDNGAARAAYPAGGAGGPAPGSRARGKRRSVYLAEYAPAWGSAATRGRRAAMEDASAAVPRFAEVPARMLAGARELDALHGVGSAAAAAAAPKLPLHLFAVYDGHGGSEVANYCGGRMHVVLKEALGRAATARAGLEESGERLDIAELWEKVFGGCFQRVDDEVLGQASRFCSGEARCKPVAAGDVGSTAAVAVVCSSHIIVANCGDSRVVLSRGKEPVALSDDHKPDREDERARIEAAGGRVIDWNGHRVSGGQSLHRLAGDGYGKPFLIPTPEIKVISRAKKDDDCLIIAIDELWDVISNVEACKVARLQILQWHWKNNGVCSDGGGVPTISHPAAQAAADYLVKLALMKGSADNITVTVIDLKLRKKTKDKSICFL</sequence>
<dbReference type="PANTHER" id="PTHR47992">
    <property type="entry name" value="PROTEIN PHOSPHATASE"/>
    <property type="match status" value="1"/>
</dbReference>
<comment type="cofactor">
    <cofactor evidence="1">
        <name>Mn(2+)</name>
        <dbReference type="ChEBI" id="CHEBI:29035"/>
    </cofactor>
</comment>
<dbReference type="PROSITE" id="PS51746">
    <property type="entry name" value="PPM_2"/>
    <property type="match status" value="1"/>
</dbReference>
<dbReference type="Proteomes" id="UP000823388">
    <property type="component" value="Chromosome 5K"/>
</dbReference>
<keyword evidence="9" id="KW-0464">Manganese</keyword>
<keyword evidence="6 12" id="KW-0378">Hydrolase</keyword>
<evidence type="ECO:0000256" key="3">
    <source>
        <dbReference type="ARBA" id="ARBA00006702"/>
    </source>
</evidence>